<reference evidence="1 2" key="1">
    <citation type="submission" date="2024-10" db="EMBL/GenBank/DDBJ databases">
        <title>Draft genome assembly of a novel steroid transforming actinomycete isolated from African clawed frog Xenopus laevis.</title>
        <authorList>
            <person name="Bragin E."/>
            <person name="Kollerov V."/>
            <person name="Donova M.V."/>
        </authorList>
    </citation>
    <scope>NUCLEOTIDE SEQUENCE [LARGE SCALE GENOMIC DNA]</scope>
    <source>
        <strain evidence="1 2">MTOC-St3</strain>
    </source>
</reference>
<proteinExistence type="predicted"/>
<name>A0ABW7E8E3_STRRO</name>
<evidence type="ECO:0000313" key="2">
    <source>
        <dbReference type="Proteomes" id="UP001605990"/>
    </source>
</evidence>
<dbReference type="Proteomes" id="UP001605990">
    <property type="component" value="Unassembled WGS sequence"/>
</dbReference>
<protein>
    <submittedName>
        <fullName evidence="1">Uncharacterized protein</fullName>
    </submittedName>
</protein>
<keyword evidence="2" id="KW-1185">Reference proteome</keyword>
<comment type="caution">
    <text evidence="1">The sequence shown here is derived from an EMBL/GenBank/DDBJ whole genome shotgun (WGS) entry which is preliminary data.</text>
</comment>
<dbReference type="RefSeq" id="WP_282392923.1">
    <property type="nucleotide sequence ID" value="NZ_JBIENY010000417.1"/>
</dbReference>
<accession>A0ABW7E8E3</accession>
<organism evidence="1 2">
    <name type="scientific">Streptomyces rochei</name>
    <name type="common">Streptomyces parvullus</name>
    <dbReference type="NCBI Taxonomy" id="1928"/>
    <lineage>
        <taxon>Bacteria</taxon>
        <taxon>Bacillati</taxon>
        <taxon>Actinomycetota</taxon>
        <taxon>Actinomycetes</taxon>
        <taxon>Kitasatosporales</taxon>
        <taxon>Streptomycetaceae</taxon>
        <taxon>Streptomyces</taxon>
        <taxon>Streptomyces rochei group</taxon>
    </lineage>
</organism>
<dbReference type="EMBL" id="JBIENY010000417">
    <property type="protein sequence ID" value="MFG6299410.1"/>
    <property type="molecule type" value="Genomic_DNA"/>
</dbReference>
<sequence>MCAIASSAYQGRRLIWATGRPVASSRAVPFFMARISAGSRTCSRCSLQLRLPPS</sequence>
<gene>
    <name evidence="1" type="ORF">ACGU38_29130</name>
</gene>
<evidence type="ECO:0000313" key="1">
    <source>
        <dbReference type="EMBL" id="MFG6299410.1"/>
    </source>
</evidence>